<dbReference type="EMBL" id="DMCX01000025">
    <property type="protein sequence ID" value="HAF07460.1"/>
    <property type="molecule type" value="Genomic_DNA"/>
</dbReference>
<dbReference type="Proteomes" id="UP000262454">
    <property type="component" value="Unassembled WGS sequence"/>
</dbReference>
<dbReference type="PANTHER" id="PTHR43656">
    <property type="entry name" value="BINDING OXIDOREDUCTASE, PUTATIVE (AFU_ORTHOLOGUE AFUA_2G08260)-RELATED"/>
    <property type="match status" value="1"/>
</dbReference>
<keyword evidence="2" id="KW-0560">Oxidoreductase</keyword>
<evidence type="ECO:0000313" key="5">
    <source>
        <dbReference type="Proteomes" id="UP000262454"/>
    </source>
</evidence>
<dbReference type="InterPro" id="IPR051799">
    <property type="entry name" value="NADH_flavin_oxidoreductase"/>
</dbReference>
<evidence type="ECO:0000256" key="1">
    <source>
        <dbReference type="ARBA" id="ARBA00022630"/>
    </source>
</evidence>
<name>A0A348MK84_UNCW3</name>
<dbReference type="InterPro" id="IPR013785">
    <property type="entry name" value="Aldolase_TIM"/>
</dbReference>
<organism evidence="4 5">
    <name type="scientific">candidate division WOR-3 bacterium</name>
    <dbReference type="NCBI Taxonomy" id="2052148"/>
    <lineage>
        <taxon>Bacteria</taxon>
        <taxon>Bacteria division WOR-3</taxon>
    </lineage>
</organism>
<comment type="caution">
    <text evidence="4">The sequence shown here is derived from an EMBL/GenBank/DDBJ whole genome shotgun (WGS) entry which is preliminary data.</text>
</comment>
<dbReference type="InterPro" id="IPR001155">
    <property type="entry name" value="OxRdtase_FMN_N"/>
</dbReference>
<dbReference type="GO" id="GO:0010181">
    <property type="term" value="F:FMN binding"/>
    <property type="evidence" value="ECO:0007669"/>
    <property type="project" value="InterPro"/>
</dbReference>
<accession>A0A348MK84</accession>
<keyword evidence="1" id="KW-0285">Flavoprotein</keyword>
<dbReference type="AlphaFoldDB" id="A0A348MK84"/>
<feature type="domain" description="NADH:flavin oxidoreductase/NADH oxidase N-terminal" evidence="3">
    <location>
        <begin position="3"/>
        <end position="42"/>
    </location>
</feature>
<dbReference type="SUPFAM" id="SSF51395">
    <property type="entry name" value="FMN-linked oxidoreductases"/>
    <property type="match status" value="1"/>
</dbReference>
<dbReference type="Gene3D" id="3.20.20.70">
    <property type="entry name" value="Aldolase class I"/>
    <property type="match status" value="1"/>
</dbReference>
<reference evidence="4 5" key="1">
    <citation type="journal article" date="2018" name="Nat. Biotechnol.">
        <title>A standardized bacterial taxonomy based on genome phylogeny substantially revises the tree of life.</title>
        <authorList>
            <person name="Parks D.H."/>
            <person name="Chuvochina M."/>
            <person name="Waite D.W."/>
            <person name="Rinke C."/>
            <person name="Skarshewski A."/>
            <person name="Chaumeil P.A."/>
            <person name="Hugenholtz P."/>
        </authorList>
    </citation>
    <scope>NUCLEOTIDE SEQUENCE [LARGE SCALE GENOMIC DNA]</scope>
    <source>
        <strain evidence="4">UBA7921</strain>
    </source>
</reference>
<dbReference type="Pfam" id="PF00724">
    <property type="entry name" value="Oxidored_FMN"/>
    <property type="match status" value="1"/>
</dbReference>
<evidence type="ECO:0000313" key="4">
    <source>
        <dbReference type="EMBL" id="HAF07460.1"/>
    </source>
</evidence>
<sequence>MTESFAQAALRAKKALFDGVEIEAAHGLLVNQFLSPLSNKRTYSA</sequence>
<gene>
    <name evidence="4" type="ORF">DCG82_03540</name>
</gene>
<evidence type="ECO:0000259" key="3">
    <source>
        <dbReference type="Pfam" id="PF00724"/>
    </source>
</evidence>
<evidence type="ECO:0000256" key="2">
    <source>
        <dbReference type="ARBA" id="ARBA00023002"/>
    </source>
</evidence>
<proteinExistence type="predicted"/>
<dbReference type="PANTHER" id="PTHR43656:SF2">
    <property type="entry name" value="BINDING OXIDOREDUCTASE, PUTATIVE (AFU_ORTHOLOGUE AFUA_2G08260)-RELATED"/>
    <property type="match status" value="1"/>
</dbReference>
<dbReference type="GO" id="GO:0016491">
    <property type="term" value="F:oxidoreductase activity"/>
    <property type="evidence" value="ECO:0007669"/>
    <property type="project" value="UniProtKB-KW"/>
</dbReference>
<protein>
    <recommendedName>
        <fullName evidence="3">NADH:flavin oxidoreductase/NADH oxidase N-terminal domain-containing protein</fullName>
    </recommendedName>
</protein>